<dbReference type="SMART" id="SM00184">
    <property type="entry name" value="RING"/>
    <property type="match status" value="2"/>
</dbReference>
<dbReference type="Pfam" id="PF00097">
    <property type="entry name" value="zf-C3HC4"/>
    <property type="match status" value="1"/>
</dbReference>
<dbReference type="Proteomes" id="UP000683925">
    <property type="component" value="Unassembled WGS sequence"/>
</dbReference>
<dbReference type="PROSITE" id="PS50089">
    <property type="entry name" value="ZF_RING_2"/>
    <property type="match status" value="1"/>
</dbReference>
<protein>
    <recommendedName>
        <fullName evidence="6">RING-type domain-containing protein</fullName>
    </recommendedName>
</protein>
<evidence type="ECO:0000256" key="3">
    <source>
        <dbReference type="ARBA" id="ARBA00022786"/>
    </source>
</evidence>
<dbReference type="EMBL" id="CAJJDP010000110">
    <property type="protein sequence ID" value="CAD8195805.1"/>
    <property type="molecule type" value="Genomic_DNA"/>
</dbReference>
<proteinExistence type="predicted"/>
<evidence type="ECO:0000313" key="8">
    <source>
        <dbReference type="Proteomes" id="UP000683925"/>
    </source>
</evidence>
<evidence type="ECO:0000313" key="7">
    <source>
        <dbReference type="EMBL" id="CAD8195805.1"/>
    </source>
</evidence>
<dbReference type="OrthoDB" id="296182at2759"/>
<dbReference type="GO" id="GO:0004842">
    <property type="term" value="F:ubiquitin-protein transferase activity"/>
    <property type="evidence" value="ECO:0007669"/>
    <property type="project" value="InterPro"/>
</dbReference>
<sequence length="292" mass="33835">MNIYTIVDLIKLTEQRGVELLIDAVIFGIEIGRKNIEDQKQILSIVELLAQLKRKIDLNIYSPFLRDQIFDRVLNKNEKLEDILCGYQLEFQRQSKIKQLNNICEICKQPINNIMEKFNAQCNHQFHQQCVIPLLIQVMENQNSFKCPLCGFTTLQQDLESQIKDNKTLKLSCCPTPQCSKQFSYLGQEIYRCADCGKRYCLKCQSQSHAINQQNHPGKAVKFEMGDNYKECPKCKQWVKQLNAQKILNCQQCKYKFCFGCGEKDGGGDCSCNKTNKPIYLGFQWVKKKIMG</sequence>
<comment type="caution">
    <text evidence="7">The sequence shown here is derived from an EMBL/GenBank/DDBJ whole genome shotgun (WGS) entry which is preliminary data.</text>
</comment>
<keyword evidence="4" id="KW-0862">Zinc</keyword>
<evidence type="ECO:0000256" key="5">
    <source>
        <dbReference type="PROSITE-ProRule" id="PRU00175"/>
    </source>
</evidence>
<dbReference type="CDD" id="cd20335">
    <property type="entry name" value="BRcat_RBR"/>
    <property type="match status" value="1"/>
</dbReference>
<dbReference type="OMA" id="RYCLKCQ"/>
<organism evidence="7 8">
    <name type="scientific">Paramecium octaurelia</name>
    <dbReference type="NCBI Taxonomy" id="43137"/>
    <lineage>
        <taxon>Eukaryota</taxon>
        <taxon>Sar</taxon>
        <taxon>Alveolata</taxon>
        <taxon>Ciliophora</taxon>
        <taxon>Intramacronucleata</taxon>
        <taxon>Oligohymenophorea</taxon>
        <taxon>Peniculida</taxon>
        <taxon>Parameciidae</taxon>
        <taxon>Paramecium</taxon>
    </lineage>
</organism>
<dbReference type="Pfam" id="PF01485">
    <property type="entry name" value="IBR"/>
    <property type="match status" value="1"/>
</dbReference>
<dbReference type="PANTHER" id="PTHR11685">
    <property type="entry name" value="RBR FAMILY RING FINGER AND IBR DOMAIN-CONTAINING"/>
    <property type="match status" value="1"/>
</dbReference>
<evidence type="ECO:0000256" key="2">
    <source>
        <dbReference type="ARBA" id="ARBA00022771"/>
    </source>
</evidence>
<reference evidence="7" key="1">
    <citation type="submission" date="2021-01" db="EMBL/GenBank/DDBJ databases">
        <authorList>
            <consortium name="Genoscope - CEA"/>
            <person name="William W."/>
        </authorList>
    </citation>
    <scope>NUCLEOTIDE SEQUENCE</scope>
</reference>
<dbReference type="AlphaFoldDB" id="A0A8S1X516"/>
<feature type="domain" description="RING-type" evidence="6">
    <location>
        <begin position="104"/>
        <end position="150"/>
    </location>
</feature>
<keyword evidence="3" id="KW-0833">Ubl conjugation pathway</keyword>
<keyword evidence="2 5" id="KW-0863">Zinc-finger</keyword>
<keyword evidence="1" id="KW-0479">Metal-binding</keyword>
<dbReference type="InterPro" id="IPR018957">
    <property type="entry name" value="Znf_C3HC4_RING-type"/>
</dbReference>
<dbReference type="InterPro" id="IPR002867">
    <property type="entry name" value="IBR_dom"/>
</dbReference>
<dbReference type="InterPro" id="IPR031127">
    <property type="entry name" value="E3_UB_ligase_RBR"/>
</dbReference>
<accession>A0A8S1X516</accession>
<evidence type="ECO:0000256" key="4">
    <source>
        <dbReference type="ARBA" id="ARBA00022833"/>
    </source>
</evidence>
<dbReference type="GO" id="GO:0008270">
    <property type="term" value="F:zinc ion binding"/>
    <property type="evidence" value="ECO:0007669"/>
    <property type="project" value="UniProtKB-KW"/>
</dbReference>
<name>A0A8S1X516_PAROT</name>
<dbReference type="InterPro" id="IPR001841">
    <property type="entry name" value="Znf_RING"/>
</dbReference>
<evidence type="ECO:0000259" key="6">
    <source>
        <dbReference type="PROSITE" id="PS50089"/>
    </source>
</evidence>
<evidence type="ECO:0000256" key="1">
    <source>
        <dbReference type="ARBA" id="ARBA00022723"/>
    </source>
</evidence>
<dbReference type="InterPro" id="IPR001965">
    <property type="entry name" value="Znf_PHD"/>
</dbReference>
<gene>
    <name evidence="7" type="ORF">POCTA_138.1.T1100048</name>
</gene>
<keyword evidence="8" id="KW-1185">Reference proteome</keyword>
<dbReference type="SMART" id="SM00249">
    <property type="entry name" value="PHD"/>
    <property type="match status" value="1"/>
</dbReference>
<dbReference type="Pfam" id="PF22191">
    <property type="entry name" value="IBR_1"/>
    <property type="match status" value="1"/>
</dbReference>
<dbReference type="GO" id="GO:0016567">
    <property type="term" value="P:protein ubiquitination"/>
    <property type="evidence" value="ECO:0007669"/>
    <property type="project" value="InterPro"/>
</dbReference>